<name>A0A0F9B8L1_9ZZZZ</name>
<dbReference type="AlphaFoldDB" id="A0A0F9B8L1"/>
<dbReference type="EMBL" id="LAZR01053403">
    <property type="protein sequence ID" value="KKK80821.1"/>
    <property type="molecule type" value="Genomic_DNA"/>
</dbReference>
<comment type="caution">
    <text evidence="1">The sequence shown here is derived from an EMBL/GenBank/DDBJ whole genome shotgun (WGS) entry which is preliminary data.</text>
</comment>
<evidence type="ECO:0000313" key="1">
    <source>
        <dbReference type="EMBL" id="KKK80821.1"/>
    </source>
</evidence>
<reference evidence="1" key="1">
    <citation type="journal article" date="2015" name="Nature">
        <title>Complex archaea that bridge the gap between prokaryotes and eukaryotes.</title>
        <authorList>
            <person name="Spang A."/>
            <person name="Saw J.H."/>
            <person name="Jorgensen S.L."/>
            <person name="Zaremba-Niedzwiedzka K."/>
            <person name="Martijn J."/>
            <person name="Lind A.E."/>
            <person name="van Eijk R."/>
            <person name="Schleper C."/>
            <person name="Guy L."/>
            <person name="Ettema T.J."/>
        </authorList>
    </citation>
    <scope>NUCLEOTIDE SEQUENCE</scope>
</reference>
<accession>A0A0F9B8L1</accession>
<protein>
    <submittedName>
        <fullName evidence="1">Uncharacterized protein</fullName>
    </submittedName>
</protein>
<proteinExistence type="predicted"/>
<organism evidence="1">
    <name type="scientific">marine sediment metagenome</name>
    <dbReference type="NCBI Taxonomy" id="412755"/>
    <lineage>
        <taxon>unclassified sequences</taxon>
        <taxon>metagenomes</taxon>
        <taxon>ecological metagenomes</taxon>
    </lineage>
</organism>
<gene>
    <name evidence="1" type="ORF">LCGC14_2819680</name>
</gene>
<feature type="non-terminal residue" evidence="1">
    <location>
        <position position="1"/>
    </location>
</feature>
<sequence>YPNVEVDISKDNWAIEVKYNAKFYDGIGQLLSQKVLYNFEELNLIHVHKYLNPKFINGFLFLTKKLNINGFLIDLREKKILSNFNKNES</sequence>